<dbReference type="InterPro" id="IPR019368">
    <property type="entry name" value="Ribosomal_mS29"/>
</dbReference>
<evidence type="ECO:0000256" key="4">
    <source>
        <dbReference type="ARBA" id="ARBA00022980"/>
    </source>
</evidence>
<keyword evidence="4" id="KW-0689">Ribosomal protein</keyword>
<evidence type="ECO:0000256" key="2">
    <source>
        <dbReference type="ARBA" id="ARBA00009863"/>
    </source>
</evidence>
<evidence type="ECO:0000256" key="6">
    <source>
        <dbReference type="ARBA" id="ARBA00023274"/>
    </source>
</evidence>
<dbReference type="OrthoDB" id="274828at2759"/>
<comment type="similarity">
    <text evidence="2">Belongs to the mitochondrion-specific ribosomal protein mS29 family.</text>
</comment>
<keyword evidence="10" id="KW-1185">Reference proteome</keyword>
<evidence type="ECO:0000256" key="7">
    <source>
        <dbReference type="ARBA" id="ARBA00035140"/>
    </source>
</evidence>
<comment type="caution">
    <text evidence="9">The sequence shown here is derived from an EMBL/GenBank/DDBJ whole genome shotgun (WGS) entry which is preliminary data.</text>
</comment>
<keyword evidence="5" id="KW-0496">Mitochondrion</keyword>
<gene>
    <name evidence="9" type="ORF">D9619_006611</name>
</gene>
<evidence type="ECO:0000256" key="8">
    <source>
        <dbReference type="SAM" id="MobiDB-lite"/>
    </source>
</evidence>
<dbReference type="Gene3D" id="3.40.50.300">
    <property type="entry name" value="P-loop containing nucleotide triphosphate hydrolases"/>
    <property type="match status" value="1"/>
</dbReference>
<dbReference type="PANTHER" id="PTHR12810:SF0">
    <property type="entry name" value="SMALL RIBOSOMAL SUBUNIT PROTEIN MS29"/>
    <property type="match status" value="1"/>
</dbReference>
<feature type="region of interest" description="Disordered" evidence="8">
    <location>
        <begin position="31"/>
        <end position="64"/>
    </location>
</feature>
<organism evidence="9 10">
    <name type="scientific">Psilocybe cf. subviscida</name>
    <dbReference type="NCBI Taxonomy" id="2480587"/>
    <lineage>
        <taxon>Eukaryota</taxon>
        <taxon>Fungi</taxon>
        <taxon>Dikarya</taxon>
        <taxon>Basidiomycota</taxon>
        <taxon>Agaricomycotina</taxon>
        <taxon>Agaricomycetes</taxon>
        <taxon>Agaricomycetidae</taxon>
        <taxon>Agaricales</taxon>
        <taxon>Agaricineae</taxon>
        <taxon>Strophariaceae</taxon>
        <taxon>Psilocybe</taxon>
    </lineage>
</organism>
<dbReference type="InterPro" id="IPR027417">
    <property type="entry name" value="P-loop_NTPase"/>
</dbReference>
<dbReference type="SUPFAM" id="SSF52540">
    <property type="entry name" value="P-loop containing nucleoside triphosphate hydrolases"/>
    <property type="match status" value="1"/>
</dbReference>
<dbReference type="GO" id="GO:0003735">
    <property type="term" value="F:structural constituent of ribosome"/>
    <property type="evidence" value="ECO:0007669"/>
    <property type="project" value="TreeGrafter"/>
</dbReference>
<protein>
    <recommendedName>
        <fullName evidence="7">Small ribosomal subunit protein mS29</fullName>
    </recommendedName>
</protein>
<dbReference type="EMBL" id="JAACJJ010000042">
    <property type="protein sequence ID" value="KAF5316594.1"/>
    <property type="molecule type" value="Genomic_DNA"/>
</dbReference>
<accession>A0A8H5B4I4</accession>
<evidence type="ECO:0000313" key="10">
    <source>
        <dbReference type="Proteomes" id="UP000567179"/>
    </source>
</evidence>
<evidence type="ECO:0000256" key="1">
    <source>
        <dbReference type="ARBA" id="ARBA00004173"/>
    </source>
</evidence>
<dbReference type="Proteomes" id="UP000567179">
    <property type="component" value="Unassembled WGS sequence"/>
</dbReference>
<proteinExistence type="inferred from homology"/>
<dbReference type="AlphaFoldDB" id="A0A8H5B4I4"/>
<comment type="subcellular location">
    <subcellularLocation>
        <location evidence="1">Mitochondrion</location>
    </subcellularLocation>
</comment>
<evidence type="ECO:0000256" key="3">
    <source>
        <dbReference type="ARBA" id="ARBA00022946"/>
    </source>
</evidence>
<evidence type="ECO:0000313" key="9">
    <source>
        <dbReference type="EMBL" id="KAF5316594.1"/>
    </source>
</evidence>
<dbReference type="PANTHER" id="PTHR12810">
    <property type="entry name" value="MITOCHONDRIAL 28S RIBOSOMAL PROTEIN S29"/>
    <property type="match status" value="1"/>
</dbReference>
<sequence>MSLLTTVAARPGPSTTLTRIVSVEGRRYKSVQVKQPGKTTQQAGFLKRNNEQQNRNSKRLPIYKPMPSAQLDHPIFKTVPPPLEVPEFTPKNVAKDTAVGQPFVINAADNDPLKIFGLPRKLWLEFKLLTKPYTVVRQITRDTIQQLRHAKKQPSTENRMVLTGRPGCGKSFLLLQAVENCVRDGWVVVYIPRGIDLVNSTNDYYYDIRTQTYVQPFYSFQTLQRMLKVNSKALAQLTLKEELVLEKRTLKAGTKLTQVIEAIMAEKARSIAQAPLVLDAVMRSLEAQSDYPVLLAVDDIQALYGKTLYRDPQFVPIHSYHLSLPRLIMEYASGQRVFPKGAFMGAISRSQSSWPVSTELRDAIDFNPMDMRPVSPYDKRNKTMLSYGAGLKNLEVPEQLTLDEAAGIFEIWKGQGVFGRNKYFYDEAFLGKYTESGGNARDFVRNGIVGTLDA</sequence>
<dbReference type="GO" id="GO:0005763">
    <property type="term" value="C:mitochondrial small ribosomal subunit"/>
    <property type="evidence" value="ECO:0007669"/>
    <property type="project" value="TreeGrafter"/>
</dbReference>
<name>A0A8H5B4I4_9AGAR</name>
<reference evidence="9 10" key="1">
    <citation type="journal article" date="2020" name="ISME J.">
        <title>Uncovering the hidden diversity of litter-decomposition mechanisms in mushroom-forming fungi.</title>
        <authorList>
            <person name="Floudas D."/>
            <person name="Bentzer J."/>
            <person name="Ahren D."/>
            <person name="Johansson T."/>
            <person name="Persson P."/>
            <person name="Tunlid A."/>
        </authorList>
    </citation>
    <scope>NUCLEOTIDE SEQUENCE [LARGE SCALE GENOMIC DNA]</scope>
    <source>
        <strain evidence="9 10">CBS 101986</strain>
    </source>
</reference>
<keyword evidence="6" id="KW-0687">Ribonucleoprotein</keyword>
<evidence type="ECO:0000256" key="5">
    <source>
        <dbReference type="ARBA" id="ARBA00023128"/>
    </source>
</evidence>
<dbReference type="Pfam" id="PF10236">
    <property type="entry name" value="DAP3"/>
    <property type="match status" value="1"/>
</dbReference>
<keyword evidence="3" id="KW-0809">Transit peptide</keyword>